<dbReference type="EMBL" id="NVUL01000036">
    <property type="protein sequence ID" value="PCI78204.1"/>
    <property type="molecule type" value="Genomic_DNA"/>
</dbReference>
<proteinExistence type="predicted"/>
<dbReference type="InterPro" id="IPR012668">
    <property type="entry name" value="CHP02466"/>
</dbReference>
<organism evidence="1 2">
    <name type="scientific">SAR86 cluster bacterium</name>
    <dbReference type="NCBI Taxonomy" id="2030880"/>
    <lineage>
        <taxon>Bacteria</taxon>
        <taxon>Pseudomonadati</taxon>
        <taxon>Pseudomonadota</taxon>
        <taxon>Gammaproteobacteria</taxon>
        <taxon>SAR86 cluster</taxon>
    </lineage>
</organism>
<reference evidence="2" key="1">
    <citation type="submission" date="2017-08" db="EMBL/GenBank/DDBJ databases">
        <title>A dynamic microbial community with high functional redundancy inhabits the cold, oxic subseafloor aquifer.</title>
        <authorList>
            <person name="Tully B.J."/>
            <person name="Wheat C.G."/>
            <person name="Glazer B.T."/>
            <person name="Huber J.A."/>
        </authorList>
    </citation>
    <scope>NUCLEOTIDE SEQUENCE [LARGE SCALE GENOMIC DNA]</scope>
</reference>
<dbReference type="Gene3D" id="2.60.120.620">
    <property type="entry name" value="q2cbj1_9rhob like domain"/>
    <property type="match status" value="1"/>
</dbReference>
<gene>
    <name evidence="1" type="ORF">COB20_06905</name>
</gene>
<evidence type="ECO:0000313" key="1">
    <source>
        <dbReference type="EMBL" id="PCI78204.1"/>
    </source>
</evidence>
<comment type="caution">
    <text evidence="1">The sequence shown here is derived from an EMBL/GenBank/DDBJ whole genome shotgun (WGS) entry which is preliminary data.</text>
</comment>
<sequence length="206" mass="23177">MESAVMNLFATPLYRSQLGRAFSETELQFIQSELGDPIRAVANHSSKNKNVLAAEAMSDIRAVLQACLDDYFAKIYNSSNDVCLQITQSWLTLSRRGESHHSHVHPNSVVSGVLYINLADNDGINFYRNEDMIWYELLRSADTYYNAHKYFIKTAIGDILLFPSNVHHGVSEVAEDLSRISLSFNTFFSGELGREEFSNALKISIG</sequence>
<accession>A0A2A4X6S7</accession>
<evidence type="ECO:0008006" key="3">
    <source>
        <dbReference type="Google" id="ProtNLM"/>
    </source>
</evidence>
<dbReference type="Proteomes" id="UP000218767">
    <property type="component" value="Unassembled WGS sequence"/>
</dbReference>
<name>A0A2A4X6S7_9GAMM</name>
<evidence type="ECO:0000313" key="2">
    <source>
        <dbReference type="Proteomes" id="UP000218767"/>
    </source>
</evidence>
<dbReference type="AlphaFoldDB" id="A0A2A4X6S7"/>
<protein>
    <recommendedName>
        <fullName evidence="3">2OG-Fe(II) oxygenase</fullName>
    </recommendedName>
</protein>
<dbReference type="Pfam" id="PF13759">
    <property type="entry name" value="2OG-FeII_Oxy_5"/>
    <property type="match status" value="1"/>
</dbReference>